<name>A0ABP7TB60_9BACT</name>
<organism evidence="1 2">
    <name type="scientific">Hymenobacter glaciei</name>
    <dbReference type="NCBI Taxonomy" id="877209"/>
    <lineage>
        <taxon>Bacteria</taxon>
        <taxon>Pseudomonadati</taxon>
        <taxon>Bacteroidota</taxon>
        <taxon>Cytophagia</taxon>
        <taxon>Cytophagales</taxon>
        <taxon>Hymenobacteraceae</taxon>
        <taxon>Hymenobacter</taxon>
    </lineage>
</organism>
<sequence length="336" mass="37688">MVSVPFRQLAGYWQVVTALAGLLLLQATPVSAQKPLDVVATERALGRIELDLLKMNLIYLSRSSNAESRADLEKSRESLVSNSRNAVARLAKLAEQPGQYAEVADAQRLASRLAALQTGEYQRVNDLFEYRNNSLVARRAYYDANAAARTRTTGVLDSLEAARNSLAVANSLRNEVSKMTDLWLYGTQRINALYHDYTQVYLSYLRVHQAMDPIFEALSARDGAGFEKLRRQAVAEARIALNELATGHDELGLDNSFREAGRDYTTRMRSEFTGALLPIGERLNRLSQLSQPELDELNRLFREFIERANAANEEFNDVGKSFLKRNSPDMTGSHPR</sequence>
<dbReference type="RefSeq" id="WP_345049757.1">
    <property type="nucleotide sequence ID" value="NZ_BAABDK010000001.1"/>
</dbReference>
<comment type="caution">
    <text evidence="1">The sequence shown here is derived from an EMBL/GenBank/DDBJ whole genome shotgun (WGS) entry which is preliminary data.</text>
</comment>
<evidence type="ECO:0000313" key="2">
    <source>
        <dbReference type="Proteomes" id="UP001501469"/>
    </source>
</evidence>
<protein>
    <submittedName>
        <fullName evidence="1">Uncharacterized protein</fullName>
    </submittedName>
</protein>
<gene>
    <name evidence="1" type="ORF">GCM10022409_04420</name>
</gene>
<reference evidence="2" key="1">
    <citation type="journal article" date="2019" name="Int. J. Syst. Evol. Microbiol.">
        <title>The Global Catalogue of Microorganisms (GCM) 10K type strain sequencing project: providing services to taxonomists for standard genome sequencing and annotation.</title>
        <authorList>
            <consortium name="The Broad Institute Genomics Platform"/>
            <consortium name="The Broad Institute Genome Sequencing Center for Infectious Disease"/>
            <person name="Wu L."/>
            <person name="Ma J."/>
        </authorList>
    </citation>
    <scope>NUCLEOTIDE SEQUENCE [LARGE SCALE GENOMIC DNA]</scope>
    <source>
        <strain evidence="2">JCM 17225</strain>
    </source>
</reference>
<proteinExistence type="predicted"/>
<accession>A0ABP7TB60</accession>
<dbReference type="Proteomes" id="UP001501469">
    <property type="component" value="Unassembled WGS sequence"/>
</dbReference>
<evidence type="ECO:0000313" key="1">
    <source>
        <dbReference type="EMBL" id="GAA4023670.1"/>
    </source>
</evidence>
<keyword evidence="2" id="KW-1185">Reference proteome</keyword>
<dbReference type="EMBL" id="BAABDK010000001">
    <property type="protein sequence ID" value="GAA4023670.1"/>
    <property type="molecule type" value="Genomic_DNA"/>
</dbReference>